<dbReference type="Pfam" id="PF18962">
    <property type="entry name" value="Por_Secre_tail"/>
    <property type="match status" value="1"/>
</dbReference>
<organism evidence="2 3">
    <name type="scientific">Mariniphaga sediminis</name>
    <dbReference type="NCBI Taxonomy" id="1628158"/>
    <lineage>
        <taxon>Bacteria</taxon>
        <taxon>Pseudomonadati</taxon>
        <taxon>Bacteroidota</taxon>
        <taxon>Bacteroidia</taxon>
        <taxon>Marinilabiliales</taxon>
        <taxon>Prolixibacteraceae</taxon>
        <taxon>Mariniphaga</taxon>
    </lineage>
</organism>
<reference evidence="2 3" key="1">
    <citation type="journal article" date="2015" name="Int. J. Syst. Evol. Microbiol.">
        <title>Mariniphaga sediminis sp. nov., isolated from coastal sediment.</title>
        <authorList>
            <person name="Wang F.Q."/>
            <person name="Shen Q.Y."/>
            <person name="Chen G.J."/>
            <person name="Du Z.J."/>
        </authorList>
    </citation>
    <scope>NUCLEOTIDE SEQUENCE [LARGE SCALE GENOMIC DNA]</scope>
    <source>
        <strain evidence="2 3">SY21</strain>
    </source>
</reference>
<proteinExistence type="predicted"/>
<evidence type="ECO:0000259" key="1">
    <source>
        <dbReference type="Pfam" id="PF18962"/>
    </source>
</evidence>
<protein>
    <submittedName>
        <fullName evidence="2">T9SS C-terminal target domain-containing protein</fullName>
    </submittedName>
</protein>
<feature type="domain" description="Secretion system C-terminal sorting" evidence="1">
    <location>
        <begin position="744"/>
        <end position="821"/>
    </location>
</feature>
<dbReference type="OrthoDB" id="614750at2"/>
<dbReference type="EMBL" id="QWET01000009">
    <property type="protein sequence ID" value="RIH64696.1"/>
    <property type="molecule type" value="Genomic_DNA"/>
</dbReference>
<evidence type="ECO:0000313" key="2">
    <source>
        <dbReference type="EMBL" id="RIH64696.1"/>
    </source>
</evidence>
<dbReference type="NCBIfam" id="TIGR04183">
    <property type="entry name" value="Por_Secre_tail"/>
    <property type="match status" value="1"/>
</dbReference>
<dbReference type="AlphaFoldDB" id="A0A399CZP2"/>
<dbReference type="InterPro" id="IPR026444">
    <property type="entry name" value="Secre_tail"/>
</dbReference>
<comment type="caution">
    <text evidence="2">The sequence shown here is derived from an EMBL/GenBank/DDBJ whole genome shotgun (WGS) entry which is preliminary data.</text>
</comment>
<dbReference type="Proteomes" id="UP000266441">
    <property type="component" value="Unassembled WGS sequence"/>
</dbReference>
<accession>A0A399CZP2</accession>
<keyword evidence="3" id="KW-1185">Reference proteome</keyword>
<gene>
    <name evidence="2" type="ORF">D1164_13750</name>
</gene>
<name>A0A399CZP2_9BACT</name>
<dbReference type="RefSeq" id="WP_119350568.1">
    <property type="nucleotide sequence ID" value="NZ_QWET01000009.1"/>
</dbReference>
<dbReference type="SUPFAM" id="SSF55486">
    <property type="entry name" value="Metalloproteases ('zincins'), catalytic domain"/>
    <property type="match status" value="1"/>
</dbReference>
<sequence length="823" mass="91975">MSKTLITLIFSLVVASAIGQKLWQKQGFKPPPSVCYASDKTEKVFIPPPAGVLNLLKSAEKKSDIIVNYSLFPTEAIKAFEHAVSIWEGLIESPVPIYIQANWRPQGQNILGSCAPADFVKDFEGAPRKNIYYPVALAEKITATELTGPDQPDMVADFNEDIIWYFGIDGKTPRLRYDFVTVVLHEIGHGLGFTGFFYVENQSGEYSWLDLGDASSFDRLVENLNGDQLINTSVFANPSALLKDALVSNMLYANSPVVLADDENRPRLFAPSEWDNGSSIYHLNDATYPSGTINSLMTHSMGKGEAIHDPGPLTMGIMADMGWKSMYIDFAPPKDKELLETIPFEVKITSDYLLDTAQLFVVLSTDSFATPPDSLPLLVNEAGLFEVQWIPPTGTETVQYYISAEDEKSRVFNKPSEAPLEFFTLNFGPDTEKPVIWHEPITYFFDTGNNLRISAQADDNLGVDTVYVEYSVNGAEQLTFGLAHDSATTYSAIFPFENNLLNDGDEIAYNVVARDASVAQNTRILPVESKFSFKVEKMYAPIAGYINNFDNTTADFILTDFDVFTADGFENGALHSPHPYPSPEEDNEEFNFSTILKYPIILNENASMTFDEIVLVEPGDEDTFFGDFGFWDYVIAEGSKDKGETWLPLTDGYDSREYTTWESSYNDSISGINSTTKGSPEWFINREIDMLENGNFSVGDTVIIRFRLYSDPYAHGWGWAIDNLRVQSPVSVSQPVLSPGNILVYPNPFSKSFRVLTEPEKPVEELQFDVFNMYGQKIQSVLLHYVDAPVTTEIEIGNGMSGIYFLVVKENGRQVFTKKIIHN</sequence>
<evidence type="ECO:0000313" key="3">
    <source>
        <dbReference type="Proteomes" id="UP000266441"/>
    </source>
</evidence>